<sequence length="50" mass="5309">ANMGVSDAALDTIVTHGKALQWVDLRGTSVQDESVATLLALRPNLGVSWM</sequence>
<dbReference type="EMBL" id="GG680918">
    <property type="protein sequence ID" value="EER05549.1"/>
    <property type="molecule type" value="Genomic_DNA"/>
</dbReference>
<feature type="non-terminal residue" evidence="1">
    <location>
        <position position="1"/>
    </location>
</feature>
<dbReference type="AlphaFoldDB" id="C5LC66"/>
<dbReference type="RefSeq" id="XP_002773733.1">
    <property type="nucleotide sequence ID" value="XM_002773687.1"/>
</dbReference>
<name>C5LC66_PERM5</name>
<feature type="non-terminal residue" evidence="1">
    <location>
        <position position="50"/>
    </location>
</feature>
<accession>C5LC66</accession>
<protein>
    <submittedName>
        <fullName evidence="1">Uncharacterized protein</fullName>
    </submittedName>
</protein>
<evidence type="ECO:0000313" key="1">
    <source>
        <dbReference type="EMBL" id="EER05549.1"/>
    </source>
</evidence>
<proteinExistence type="predicted"/>
<keyword evidence="2" id="KW-1185">Reference proteome</keyword>
<reference evidence="1 2" key="1">
    <citation type="submission" date="2008-07" db="EMBL/GenBank/DDBJ databases">
        <authorList>
            <person name="El-Sayed N."/>
            <person name="Caler E."/>
            <person name="Inman J."/>
            <person name="Amedeo P."/>
            <person name="Hass B."/>
            <person name="Wortman J."/>
        </authorList>
    </citation>
    <scope>NUCLEOTIDE SEQUENCE [LARGE SCALE GENOMIC DNA]</scope>
    <source>
        <strain evidence="2">ATCC 50983 / TXsc</strain>
    </source>
</reference>
<organism evidence="2">
    <name type="scientific">Perkinsus marinus (strain ATCC 50983 / TXsc)</name>
    <dbReference type="NCBI Taxonomy" id="423536"/>
    <lineage>
        <taxon>Eukaryota</taxon>
        <taxon>Sar</taxon>
        <taxon>Alveolata</taxon>
        <taxon>Perkinsozoa</taxon>
        <taxon>Perkinsea</taxon>
        <taxon>Perkinsida</taxon>
        <taxon>Perkinsidae</taxon>
        <taxon>Perkinsus</taxon>
    </lineage>
</organism>
<dbReference type="InParanoid" id="C5LC66"/>
<dbReference type="Proteomes" id="UP000007800">
    <property type="component" value="Unassembled WGS sequence"/>
</dbReference>
<dbReference type="GeneID" id="9042299"/>
<evidence type="ECO:0000313" key="2">
    <source>
        <dbReference type="Proteomes" id="UP000007800"/>
    </source>
</evidence>
<gene>
    <name evidence="1" type="ORF">Pmar_PMAR011577</name>
</gene>